<keyword evidence="2" id="KW-0812">Transmembrane</keyword>
<evidence type="ECO:0000256" key="2">
    <source>
        <dbReference type="SAM" id="Phobius"/>
    </source>
</evidence>
<dbReference type="SUPFAM" id="SSF110997">
    <property type="entry name" value="Sporulation related repeat"/>
    <property type="match status" value="1"/>
</dbReference>
<organism evidence="4 5">
    <name type="scientific">Marinospirillum alkalitolerans</name>
    <dbReference type="NCBI Taxonomy" id="3123374"/>
    <lineage>
        <taxon>Bacteria</taxon>
        <taxon>Pseudomonadati</taxon>
        <taxon>Pseudomonadota</taxon>
        <taxon>Gammaproteobacteria</taxon>
        <taxon>Oceanospirillales</taxon>
        <taxon>Oceanospirillaceae</taxon>
        <taxon>Marinospirillum</taxon>
    </lineage>
</organism>
<gene>
    <name evidence="4" type="ORF">V6U78_08120</name>
</gene>
<evidence type="ECO:0000313" key="5">
    <source>
        <dbReference type="Proteomes" id="UP001621714"/>
    </source>
</evidence>
<dbReference type="PROSITE" id="PS51724">
    <property type="entry name" value="SPOR"/>
    <property type="match status" value="1"/>
</dbReference>
<evidence type="ECO:0000256" key="1">
    <source>
        <dbReference type="SAM" id="MobiDB-lite"/>
    </source>
</evidence>
<dbReference type="RefSeq" id="WP_405339254.1">
    <property type="nucleotide sequence ID" value="NZ_JBANFI010000004.1"/>
</dbReference>
<comment type="caution">
    <text evidence="4">The sequence shown here is derived from an EMBL/GenBank/DDBJ whole genome shotgun (WGS) entry which is preliminary data.</text>
</comment>
<keyword evidence="2" id="KW-0472">Membrane</keyword>
<protein>
    <submittedName>
        <fullName evidence="4">SPOR domain-containing protein</fullName>
    </submittedName>
</protein>
<dbReference type="EMBL" id="JBANFI010000004">
    <property type="protein sequence ID" value="MFK7160999.1"/>
    <property type="molecule type" value="Genomic_DNA"/>
</dbReference>
<dbReference type="PANTHER" id="PTHR38687:SF1">
    <property type="entry name" value="CELL DIVISION PROTEIN DEDD"/>
    <property type="match status" value="1"/>
</dbReference>
<proteinExistence type="predicted"/>
<name>A0ABW8PYR9_9GAMM</name>
<dbReference type="Proteomes" id="UP001621714">
    <property type="component" value="Unassembled WGS sequence"/>
</dbReference>
<sequence>MRYGLKERLVGAIALIALAVIFLPFLLQPPGETLQEGRALVPAPPPSLVDESEARLPPVPPSNAASVDPVSVESAPPREAPAETSPQRFVSPVATARSSHSGLALAESGQAEAWAIQVASFGEQANAVRLVTRLEAQGYRPYWRSIRSMAVVFVGPYLDQEEARRQQDRLLQDSQLRTLLVRYVPVHEARAQGSLPEQNPPQ</sequence>
<feature type="domain" description="SPOR" evidence="3">
    <location>
        <begin position="108"/>
        <end position="183"/>
    </location>
</feature>
<reference evidence="4 5" key="1">
    <citation type="submission" date="2024-02" db="EMBL/GenBank/DDBJ databases">
        <title>Marinospirillum sp. MEB 164 isolated from Lonar lake sediment.</title>
        <authorList>
            <person name="Joshi A."/>
            <person name="Thite S."/>
        </authorList>
    </citation>
    <scope>NUCLEOTIDE SEQUENCE [LARGE SCALE GENOMIC DNA]</scope>
    <source>
        <strain evidence="4 5">MEB164</strain>
    </source>
</reference>
<dbReference type="Gene3D" id="3.30.70.1070">
    <property type="entry name" value="Sporulation related repeat"/>
    <property type="match status" value="1"/>
</dbReference>
<dbReference type="PANTHER" id="PTHR38687">
    <property type="entry name" value="CELL DIVISION PROTEIN DEDD-RELATED"/>
    <property type="match status" value="1"/>
</dbReference>
<dbReference type="Pfam" id="PF05036">
    <property type="entry name" value="SPOR"/>
    <property type="match status" value="1"/>
</dbReference>
<dbReference type="InterPro" id="IPR007730">
    <property type="entry name" value="SPOR-like_dom"/>
</dbReference>
<accession>A0ABW8PYR9</accession>
<feature type="transmembrane region" description="Helical" evidence="2">
    <location>
        <begin position="9"/>
        <end position="27"/>
    </location>
</feature>
<dbReference type="InterPro" id="IPR036680">
    <property type="entry name" value="SPOR-like_sf"/>
</dbReference>
<feature type="region of interest" description="Disordered" evidence="1">
    <location>
        <begin position="36"/>
        <end position="91"/>
    </location>
</feature>
<keyword evidence="2" id="KW-1133">Transmembrane helix</keyword>
<dbReference type="InterPro" id="IPR052521">
    <property type="entry name" value="Cell_div_SPOR-domain"/>
</dbReference>
<keyword evidence="5" id="KW-1185">Reference proteome</keyword>
<evidence type="ECO:0000259" key="3">
    <source>
        <dbReference type="PROSITE" id="PS51724"/>
    </source>
</evidence>
<evidence type="ECO:0000313" key="4">
    <source>
        <dbReference type="EMBL" id="MFK7160999.1"/>
    </source>
</evidence>